<feature type="transmembrane region" description="Helical" evidence="3">
    <location>
        <begin position="2369"/>
        <end position="2391"/>
    </location>
</feature>
<sequence length="2401" mass="251151">MGEEHPTKGRGGVRSAVAAFAAVATLLGGGIVAPIALADPSADANTSTSQSANAAQDSKNTDTTAKDSAGTGTQSDAKTITSVADPGLIRAIAGQSGLKLPQTVTATYSDGTTAGVAVIWSGNGYRSDDDLAKLSAGTYEFKGTVDGTDQQPTATLQVAPAANADKKADAKADQQAEGDKAAPQSDSVPEGKTVESIAPYDYGKEAVGITPDFTWQGVTVTYTDGTSDWLYPAWGKIDSSKAGTVTVEGTVDGTDIKAEATIEFVDIASIEKPEAYTLPGQYPDLSNYVTVALTDGTELSRYLSWTWPADTDWSSTKDGQNVTATGTLENSDDKLTTTGTVHVRDVVSYEPVEVRTLKGVAPSMPNTVTAKLSDGKSGDFSVSWADIDPSQYANAGTFTVEGTVNGSDKKATATVTVQDYKPLESVYVSTGIGDSPYLPGKVNVTLDDGTLESYQVSWPSIDESQYTKTGTFIVTGQLVDDNWNDLGIDVTVTVQVLPIREVQTRTDYTIPGLAPDLPSQVQVTFSDGTSSYRDVTWENIDPSQYAEQGEFSVRGTVAYTDIFAVDTIRVVPITKVNDDSTLTTLVGVKKDLSSYVSVTFADGRTSSWNVTWDAVDDAKWNTIGTFDVVGKLDHTDLTTVMHVTVAGLKKTEYSQKTYVGGGFSQPDLELTNGQSLASWNYEATWSPDPYDSELYKKPGEYDFTGAIKGAKLTFTVHLSVLSIKSIKQPDPVTTVTGVAPSLPDYAYIMLSDGSTKSMYISWKAIDPSQYAKPGTFSAEGTIDSIGKGVTVTVTVLDSQKTKEVTVSTLSEFAPTLPYNVKTTLWDGTSRDVQAQWENPDPSSYKAPGSFDVKGYLLGSEIPIVAHVNVYDPADPVVQTVTTTVGVTPQNMSTTYLSVTLTNGDVFQTPYDDPITWAAIDPSQYAKVGSFEVEGTFFAKSIKLYTRVNVGEVYGWANGANPYMTTYVVGSGDFTLPQTLGAFTADGDYASLPVTWDSFDKSLLTKDGATITVNGKSTGSKPLTAKAVISVVGVKSVNEINDVTVIAGTMPTLPSYATGKLSNGDDCNLYVTWDSIKPEQYAKAGSFTVNGKAGVSYSGDKTIPVSIKVNVVNDIASAEDADVWTVPGVKPNLPSEVAVTYPKSVAASIGAFFKAIVRAATGSDDAEATQYLNVTWDDINPDQYAKDGSTFTVEGTIEGSEVKAKATVTVSAIKTVKLPPVTTVARSYPSLPYKVDVVTNDGATRQMSVMWDSIPASSYQEPGSLFTATGNAYMSDSGLSDYSIPVNVTVSVSKVTTVVVSSMDGLVTEAGVRPLLFDNLPVETTSGQVLAAPVSWDNIKPASYANPGTFEVTGHLTAVGGDAVSAAGLETARSLDSRATVDNGTVKVKVTVIAAQDEPQISLVGYTTNTITPSKDFTLPTNVTVLMSDGSMRCAYGCASGQPVTSVNMDGPKVTWDTSKLDLTKPGNYDIVGTVEGTTKKAHYYLTVADAAAGTLTGFEPITKQFAAGTKAKDAAATLPQQVTAKYSDGTTRFVEVAWDLTPLTDDVLNKVGTTIELNGNVDGTTIKAKATIEVVESAAMPQQPADVTVSTPEGVKPTLPKTITLKYANGSATSSAVTWTAFGDNLWADGKGGTTFDVTGITEIGAFTVTAHVTVTKVKKYTFTFDANGGTLADGTGATVVVREGAQLKAPADPVRSGYVFAGWYDAAEGGKKVTLPFTPTGDEYAQTLYAHWTEKPVPAESVSISGDGVKDGKATVAKGKTLTVKATVIPANATDPSVTWTSSDPTVVSVTANADGTATITGVKGGKATVTAATKPLDGVSGDTAKTASIDVTVPASVASIAAKVSKTAYTKGDTFDPSTVTVTATFDDGTSRTLKSDEYTLSDTTLDTVGGKTVTVTYKANPAVTTTFTLTVAQRYWTVTFDSNGGSAVASQQVADDGAAHVAKPVDPTREGFAFTGWTTDKDGKSPYGFDVPVTGDLTLYAQWKDAAAPVISGANNVYVVQNSTFDPLAGVTATDNVDGKVEVKVSGDVDTSAKVGTVFTLTYTATDKAGNTATVTRKVTIIEKTVDVDSSKTTITGEGVKDGKAIVKKGETLAIAASVAPADATNVRVAWSSSDEKVVTVEAGEGWNATVRALRGGKAAVTLKVYQANPVGLTAGKEKLVATKTIEITVPKTAASVEPLADIAVFAGRKPKLPTTATVVYDDGSKESGKAITWDDEQFVDWPKAQIGFSVVLNGTVEGLPVSVKVTVVDDTEAPVFSGVDDKTISVGTAFDPLAGVTAKDNADGDVTANIKVEGTVDTTKAGSYTLTYTVSDSYGNVTTAVRTITVTAEPVKPAPGDNGSGTGSEGQGGDKAPAKKPDALSNTGAVSSVAMIAALLLAGAGLTLKLGDRRNRGRHQR</sequence>
<feature type="domain" description="BIG2" evidence="4">
    <location>
        <begin position="2077"/>
        <end position="2158"/>
    </location>
</feature>
<dbReference type="EMBL" id="WHZW01000017">
    <property type="protein sequence ID" value="NEG90063.1"/>
    <property type="molecule type" value="Genomic_DNA"/>
</dbReference>
<dbReference type="GO" id="GO:0030313">
    <property type="term" value="C:cell envelope"/>
    <property type="evidence" value="ECO:0007669"/>
    <property type="project" value="UniProtKB-SubCell"/>
</dbReference>
<evidence type="ECO:0000256" key="1">
    <source>
        <dbReference type="ARBA" id="ARBA00004196"/>
    </source>
</evidence>
<dbReference type="Gene3D" id="2.60.40.3630">
    <property type="match status" value="1"/>
</dbReference>
<feature type="region of interest" description="Disordered" evidence="2">
    <location>
        <begin position="2332"/>
        <end position="2365"/>
    </location>
</feature>
<keyword evidence="6" id="KW-1185">Reference proteome</keyword>
<comment type="caution">
    <text evidence="5">The sequence shown here is derived from an EMBL/GenBank/DDBJ whole genome shotgun (WGS) entry which is preliminary data.</text>
</comment>
<dbReference type="Gene3D" id="2.60.40.4270">
    <property type="entry name" value="Listeria-Bacteroides repeat domain"/>
    <property type="match status" value="2"/>
</dbReference>
<keyword evidence="3" id="KW-0812">Transmembrane</keyword>
<dbReference type="SUPFAM" id="SSF49373">
    <property type="entry name" value="Invasin/intimin cell-adhesion fragments"/>
    <property type="match status" value="2"/>
</dbReference>
<dbReference type="InterPro" id="IPR022038">
    <property type="entry name" value="Ig-like_bact"/>
</dbReference>
<evidence type="ECO:0000313" key="6">
    <source>
        <dbReference type="Proteomes" id="UP000469194"/>
    </source>
</evidence>
<dbReference type="InterPro" id="IPR032179">
    <property type="entry name" value="Cry22Aa_Ig-like"/>
</dbReference>
<dbReference type="InterPro" id="IPR011081">
    <property type="entry name" value="Big_4"/>
</dbReference>
<dbReference type="Pfam" id="PF09479">
    <property type="entry name" value="Flg_new"/>
    <property type="match status" value="2"/>
</dbReference>
<feature type="compositionally biased region" description="Gly residues" evidence="2">
    <location>
        <begin position="2342"/>
        <end position="2353"/>
    </location>
</feature>
<accession>A0A6N9Z7F0</accession>
<dbReference type="Proteomes" id="UP000469194">
    <property type="component" value="Unassembled WGS sequence"/>
</dbReference>
<dbReference type="NCBIfam" id="TIGR02543">
    <property type="entry name" value="List_Bact_rpt"/>
    <property type="match status" value="2"/>
</dbReference>
<dbReference type="InterPro" id="IPR013378">
    <property type="entry name" value="InlB-like_B-rpt"/>
</dbReference>
<dbReference type="InterPro" id="IPR003343">
    <property type="entry name" value="Big_2"/>
</dbReference>
<name>A0A6N9Z7F0_9BIFI</name>
<dbReference type="Gene3D" id="2.60.40.10">
    <property type="entry name" value="Immunoglobulins"/>
    <property type="match status" value="2"/>
</dbReference>
<dbReference type="Pfam" id="PF07532">
    <property type="entry name" value="Big_4"/>
    <property type="match status" value="12"/>
</dbReference>
<dbReference type="GO" id="GO:0005975">
    <property type="term" value="P:carbohydrate metabolic process"/>
    <property type="evidence" value="ECO:0007669"/>
    <property type="project" value="UniProtKB-ARBA"/>
</dbReference>
<feature type="region of interest" description="Disordered" evidence="2">
    <location>
        <begin position="161"/>
        <end position="193"/>
    </location>
</feature>
<dbReference type="InterPro" id="IPR042229">
    <property type="entry name" value="Listeria/Bacterioides_rpt_sf"/>
</dbReference>
<dbReference type="Pfam" id="PF07523">
    <property type="entry name" value="Big_3"/>
    <property type="match status" value="1"/>
</dbReference>
<dbReference type="Pfam" id="PF16403">
    <property type="entry name" value="Bact_surface_Ig-like"/>
    <property type="match status" value="2"/>
</dbReference>
<organism evidence="5 6">
    <name type="scientific">Bifidobacterium aerophilum</name>
    <dbReference type="NCBI Taxonomy" id="1798155"/>
    <lineage>
        <taxon>Bacteria</taxon>
        <taxon>Bacillati</taxon>
        <taxon>Actinomycetota</taxon>
        <taxon>Actinomycetes</taxon>
        <taxon>Bifidobacteriales</taxon>
        <taxon>Bifidobacteriaceae</taxon>
        <taxon>Bifidobacterium</taxon>
    </lineage>
</organism>
<dbReference type="RefSeq" id="WP_163231943.1">
    <property type="nucleotide sequence ID" value="NZ_WHZW01000017.1"/>
</dbReference>
<proteinExistence type="predicted"/>
<comment type="subcellular location">
    <subcellularLocation>
        <location evidence="1">Cell envelope</location>
    </subcellularLocation>
</comment>
<feature type="domain" description="BIG2" evidence="4">
    <location>
        <begin position="1739"/>
        <end position="1825"/>
    </location>
</feature>
<evidence type="ECO:0000259" key="4">
    <source>
        <dbReference type="SMART" id="SM00635"/>
    </source>
</evidence>
<reference evidence="5 6" key="1">
    <citation type="submission" date="2019-10" db="EMBL/GenBank/DDBJ databases">
        <title>Bifidobacterium from non-human primates.</title>
        <authorList>
            <person name="Modesto M."/>
        </authorList>
    </citation>
    <scope>NUCLEOTIDE SEQUENCE [LARGE SCALE GENOMIC DNA]</scope>
    <source>
        <strain evidence="5 6">TRE17</strain>
    </source>
</reference>
<dbReference type="InterPro" id="IPR013783">
    <property type="entry name" value="Ig-like_fold"/>
</dbReference>
<dbReference type="InterPro" id="IPR008964">
    <property type="entry name" value="Invasin/intimin_cell_adhesion"/>
</dbReference>
<feature type="region of interest" description="Disordered" evidence="2">
    <location>
        <begin position="41"/>
        <end position="78"/>
    </location>
</feature>
<evidence type="ECO:0000256" key="2">
    <source>
        <dbReference type="SAM" id="MobiDB-lite"/>
    </source>
</evidence>
<keyword evidence="3" id="KW-1133">Transmembrane helix</keyword>
<evidence type="ECO:0000256" key="3">
    <source>
        <dbReference type="SAM" id="Phobius"/>
    </source>
</evidence>
<dbReference type="Gene3D" id="2.60.40.1080">
    <property type="match status" value="2"/>
</dbReference>
<dbReference type="Pfam" id="PF02368">
    <property type="entry name" value="Big_2"/>
    <property type="match status" value="2"/>
</dbReference>
<dbReference type="SMART" id="SM00635">
    <property type="entry name" value="BID_2"/>
    <property type="match status" value="2"/>
</dbReference>
<protein>
    <submittedName>
        <fullName evidence="5">DUF5011 domain-containing protein</fullName>
    </submittedName>
</protein>
<feature type="compositionally biased region" description="Low complexity" evidence="2">
    <location>
        <begin position="41"/>
        <end position="58"/>
    </location>
</feature>
<feature type="compositionally biased region" description="Basic and acidic residues" evidence="2">
    <location>
        <begin position="164"/>
        <end position="180"/>
    </location>
</feature>
<keyword evidence="3" id="KW-0472">Membrane</keyword>
<evidence type="ECO:0000313" key="5">
    <source>
        <dbReference type="EMBL" id="NEG90063.1"/>
    </source>
</evidence>
<gene>
    <name evidence="5" type="ORF">GFD25_08720</name>
</gene>